<dbReference type="Pfam" id="PF13715">
    <property type="entry name" value="CarbopepD_reg_2"/>
    <property type="match status" value="1"/>
</dbReference>
<gene>
    <name evidence="10" type="ORF">E1J38_008040</name>
</gene>
<comment type="subcellular location">
    <subcellularLocation>
        <location evidence="1 7">Cell outer membrane</location>
        <topology evidence="1 7">Multi-pass membrane protein</topology>
    </subcellularLocation>
</comment>
<evidence type="ECO:0000259" key="8">
    <source>
        <dbReference type="Pfam" id="PF07715"/>
    </source>
</evidence>
<evidence type="ECO:0000256" key="3">
    <source>
        <dbReference type="ARBA" id="ARBA00022452"/>
    </source>
</evidence>
<evidence type="ECO:0000256" key="7">
    <source>
        <dbReference type="PROSITE-ProRule" id="PRU01360"/>
    </source>
</evidence>
<feature type="domain" description="Outer membrane protein beta-barrel" evidence="9">
    <location>
        <begin position="398"/>
        <end position="797"/>
    </location>
</feature>
<keyword evidence="11" id="KW-1185">Reference proteome</keyword>
<keyword evidence="6 7" id="KW-0998">Cell outer membrane</keyword>
<dbReference type="RefSeq" id="WP_133355525.1">
    <property type="nucleotide sequence ID" value="NZ_SMZJ02000004.1"/>
</dbReference>
<dbReference type="InterPro" id="IPR037066">
    <property type="entry name" value="Plug_dom_sf"/>
</dbReference>
<dbReference type="Proteomes" id="UP000295814">
    <property type="component" value="Unassembled WGS sequence"/>
</dbReference>
<comment type="caution">
    <text evidence="10">The sequence shown here is derived from an EMBL/GenBank/DDBJ whole genome shotgun (WGS) entry which is preliminary data.</text>
</comment>
<name>A0A562YDR7_9FLAO</name>
<evidence type="ECO:0000256" key="6">
    <source>
        <dbReference type="ARBA" id="ARBA00023237"/>
    </source>
</evidence>
<evidence type="ECO:0000256" key="1">
    <source>
        <dbReference type="ARBA" id="ARBA00004571"/>
    </source>
</evidence>
<protein>
    <submittedName>
        <fullName evidence="10">TonB-dependent receptor</fullName>
    </submittedName>
</protein>
<keyword evidence="10" id="KW-0675">Receptor</keyword>
<feature type="domain" description="TonB-dependent receptor plug" evidence="8">
    <location>
        <begin position="169"/>
        <end position="246"/>
    </location>
</feature>
<reference evidence="10 11" key="1">
    <citation type="submission" date="2019-07" db="EMBL/GenBank/DDBJ databases">
        <title>Seonamhaeicola sp. W255 draft genome.</title>
        <authorList>
            <person name="Zhang X.-Y."/>
            <person name="Zhang R."/>
            <person name="Zhong Y.-L."/>
            <person name="Du Z.-J."/>
        </authorList>
    </citation>
    <scope>NUCLEOTIDE SEQUENCE [LARGE SCALE GENOMIC DNA]</scope>
    <source>
        <strain evidence="10 11">W255</strain>
    </source>
</reference>
<dbReference type="AlphaFoldDB" id="A0A562YDR7"/>
<comment type="similarity">
    <text evidence="7">Belongs to the TonB-dependent receptor family.</text>
</comment>
<dbReference type="PROSITE" id="PS52016">
    <property type="entry name" value="TONB_DEPENDENT_REC_3"/>
    <property type="match status" value="1"/>
</dbReference>
<dbReference type="InterPro" id="IPR008969">
    <property type="entry name" value="CarboxyPept-like_regulatory"/>
</dbReference>
<dbReference type="InterPro" id="IPR039426">
    <property type="entry name" value="TonB-dep_rcpt-like"/>
</dbReference>
<dbReference type="Gene3D" id="2.170.130.10">
    <property type="entry name" value="TonB-dependent receptor, plug domain"/>
    <property type="match status" value="1"/>
</dbReference>
<dbReference type="SUPFAM" id="SSF49464">
    <property type="entry name" value="Carboxypeptidase regulatory domain-like"/>
    <property type="match status" value="1"/>
</dbReference>
<evidence type="ECO:0000256" key="4">
    <source>
        <dbReference type="ARBA" id="ARBA00022692"/>
    </source>
</evidence>
<accession>A0A562YDR7</accession>
<keyword evidence="4 7" id="KW-0812">Transmembrane</keyword>
<dbReference type="SUPFAM" id="SSF56935">
    <property type="entry name" value="Porins"/>
    <property type="match status" value="1"/>
</dbReference>
<dbReference type="PANTHER" id="PTHR40980:SF4">
    <property type="entry name" value="TONB-DEPENDENT RECEPTOR-LIKE BETA-BARREL DOMAIN-CONTAINING PROTEIN"/>
    <property type="match status" value="1"/>
</dbReference>
<dbReference type="GO" id="GO:0009279">
    <property type="term" value="C:cell outer membrane"/>
    <property type="evidence" value="ECO:0007669"/>
    <property type="project" value="UniProtKB-SubCell"/>
</dbReference>
<evidence type="ECO:0000259" key="9">
    <source>
        <dbReference type="Pfam" id="PF14905"/>
    </source>
</evidence>
<dbReference type="Pfam" id="PF07715">
    <property type="entry name" value="Plug"/>
    <property type="match status" value="1"/>
</dbReference>
<proteinExistence type="inferred from homology"/>
<evidence type="ECO:0000256" key="2">
    <source>
        <dbReference type="ARBA" id="ARBA00022448"/>
    </source>
</evidence>
<organism evidence="10 11">
    <name type="scientific">Seonamhaeicola sediminis</name>
    <dbReference type="NCBI Taxonomy" id="2528206"/>
    <lineage>
        <taxon>Bacteria</taxon>
        <taxon>Pseudomonadati</taxon>
        <taxon>Bacteroidota</taxon>
        <taxon>Flavobacteriia</taxon>
        <taxon>Flavobacteriales</taxon>
        <taxon>Flavobacteriaceae</taxon>
    </lineage>
</organism>
<keyword evidence="2 7" id="KW-0813">Transport</keyword>
<dbReference type="InterPro" id="IPR012910">
    <property type="entry name" value="Plug_dom"/>
</dbReference>
<dbReference type="Gene3D" id="2.40.170.20">
    <property type="entry name" value="TonB-dependent receptor, beta-barrel domain"/>
    <property type="match status" value="1"/>
</dbReference>
<dbReference type="InterPro" id="IPR036942">
    <property type="entry name" value="Beta-barrel_TonB_sf"/>
</dbReference>
<evidence type="ECO:0000313" key="11">
    <source>
        <dbReference type="Proteomes" id="UP000295814"/>
    </source>
</evidence>
<dbReference type="PANTHER" id="PTHR40980">
    <property type="entry name" value="PLUG DOMAIN-CONTAINING PROTEIN"/>
    <property type="match status" value="1"/>
</dbReference>
<evidence type="ECO:0000256" key="5">
    <source>
        <dbReference type="ARBA" id="ARBA00023136"/>
    </source>
</evidence>
<evidence type="ECO:0000313" key="10">
    <source>
        <dbReference type="EMBL" id="TWO32807.1"/>
    </source>
</evidence>
<keyword evidence="5 7" id="KW-0472">Membrane</keyword>
<sequence>MFISKPSILSLNKSYFLNPFHLLKKKKSLIFNLFFLLLTISGFSQKKNVSITGKIIESSSNQPVAYATVLLVDVNTKENITGTTTMDDGTFKLQTVVSKFYIEITFIGLKTKRIFDFQQHNGTIDLGNIFLEEDLEKLDAIVVEAEVSKTEFKLDKRIFNIGKDLSSTGASALEVLNNVPSVNVNIEGDISLRGSQGVQILINGKPSIIASDSGNALGTITADMMERVEVITNPSAKYDAEGTSGIINIVLKKEERKGLNGSASINIGDPTNHSFGLSLNRRTEKFNLFSQLGVGYRKLPNNRKNINRDLINNTILESEGTEFRNEKYYNIVLGTDYHINKNNVLTLSGNFAYEIEEQPSETNFSLFDGTERANWKRTEETEATNPKYQYELQYKRDFDDHEDHMLLFSALGQFFGKEQSSDFEDLTLMGADRDAIQKTRTDFKEANYTFKFDYTKPFNEKFTIETGAQYLLNNVSNDFEVQDLVGSDFISDPNQTNVFEFNQNVLGIYGTAAYEADKWGVKVGLRVENTDLETFLVNTNEQNNQNYSNLFPSFHSSYKFNNAYSLQIGYSRRVYRPRLWDLNPFFNIRNNFNIRTGNPELLPEFTDSFELTNIYNIGKASLNFGVYYRYTTNTIERSVSIFENNVNTFKPYNIGTTDAIGIEFNGKYPVAKWLVFNGDINYNAFKRQGDFNGTSIDFNANQWTGKLTSKLGLPADIDFEVTGNYQSDVKTVQGKIAENIFADLGLRKKIIKGKGVLNFSVRDIFASRIRKSETIQEEFYLFNRSLRGRFVTFGFSYGFGKGEALEYSGQRRRR</sequence>
<dbReference type="OrthoDB" id="8764943at2"/>
<dbReference type="InterPro" id="IPR041700">
    <property type="entry name" value="OMP_b-brl_3"/>
</dbReference>
<keyword evidence="3 7" id="KW-1134">Transmembrane beta strand</keyword>
<dbReference type="EMBL" id="SMZJ02000004">
    <property type="protein sequence ID" value="TWO32807.1"/>
    <property type="molecule type" value="Genomic_DNA"/>
</dbReference>
<dbReference type="Pfam" id="PF14905">
    <property type="entry name" value="OMP_b-brl_3"/>
    <property type="match status" value="1"/>
</dbReference>